<dbReference type="Pfam" id="PF13439">
    <property type="entry name" value="Glyco_transf_4"/>
    <property type="match status" value="1"/>
</dbReference>
<proteinExistence type="predicted"/>
<dbReference type="CAZy" id="GT4">
    <property type="family name" value="Glycosyltransferase Family 4"/>
</dbReference>
<keyword evidence="3" id="KW-0808">Transferase</keyword>
<dbReference type="PANTHER" id="PTHR45947:SF3">
    <property type="entry name" value="SULFOQUINOVOSYL TRANSFERASE SQD2"/>
    <property type="match status" value="1"/>
</dbReference>
<dbReference type="eggNOG" id="COG0297">
    <property type="taxonomic scope" value="Bacteria"/>
</dbReference>
<dbReference type="Proteomes" id="UP000001661">
    <property type="component" value="Chromosome"/>
</dbReference>
<sequence>MRVLMVSWEYPPVSIGGLASHVEELSQALVEEDVEVHLITQGGEVSDRYAEENGVYIYRVDKPDISTPDFLTWAMLVNYNFLEVANRLVNELDFDLIHIHDWLVGFTGKTLKHSYHLPLVVTIHATESGRNHGIYNSHQQYINDVEWLLGYESWRVICCSEYMREEIHGLFQTPKDKIDIINNGVNLDTFDVEVESGFKDKYTDGNLVFYIGRLVQEKGVQHLLEAVPQVLSTAPNTEFVIAGKGPKLDELKDQAHRMGIADHVTFPGYISEEEKEKLYQVADTAVFPSLYEPFGIVALEAMASKTPVVVSGVGGFDEIVDDGQDGLKALPGNPDSLAEKIIKLLTDHNYAESLRNNGYRKAVEEYSWQGIARQTKEVYNQVLTKYLDSDWRHVEPITTI</sequence>
<evidence type="ECO:0000313" key="4">
    <source>
        <dbReference type="Proteomes" id="UP000001661"/>
    </source>
</evidence>
<feature type="domain" description="Glycosyltransferase subfamily 4-like N-terminal" evidence="2">
    <location>
        <begin position="15"/>
        <end position="188"/>
    </location>
</feature>
<dbReference type="EMBL" id="CP002105">
    <property type="protein sequence ID" value="ADL11860.1"/>
    <property type="molecule type" value="Genomic_DNA"/>
</dbReference>
<dbReference type="PANTHER" id="PTHR45947">
    <property type="entry name" value="SULFOQUINOVOSYL TRANSFERASE SQD2"/>
    <property type="match status" value="1"/>
</dbReference>
<dbReference type="CDD" id="cd03801">
    <property type="entry name" value="GT4_PimA-like"/>
    <property type="match status" value="1"/>
</dbReference>
<dbReference type="GO" id="GO:0016757">
    <property type="term" value="F:glycosyltransferase activity"/>
    <property type="evidence" value="ECO:0007669"/>
    <property type="project" value="InterPro"/>
</dbReference>
<dbReference type="InterPro" id="IPR028098">
    <property type="entry name" value="Glyco_trans_4-like_N"/>
</dbReference>
<dbReference type="HOGENOM" id="CLU_009583_2_3_9"/>
<feature type="domain" description="Glycosyl transferase family 1" evidence="1">
    <location>
        <begin position="198"/>
        <end position="360"/>
    </location>
</feature>
<dbReference type="Gene3D" id="3.40.50.2000">
    <property type="entry name" value="Glycogen Phosphorylase B"/>
    <property type="match status" value="2"/>
</dbReference>
<organism evidence="3 4">
    <name type="scientific">Acetohalobium arabaticum (strain ATCC 49924 / DSM 5501 / Z-7288)</name>
    <dbReference type="NCBI Taxonomy" id="574087"/>
    <lineage>
        <taxon>Bacteria</taxon>
        <taxon>Bacillati</taxon>
        <taxon>Bacillota</taxon>
        <taxon>Clostridia</taxon>
        <taxon>Halanaerobiales</taxon>
        <taxon>Halobacteroidaceae</taxon>
        <taxon>Acetohalobium</taxon>
    </lineage>
</organism>
<gene>
    <name evidence="3" type="ordered locus">Acear_0311</name>
</gene>
<dbReference type="InterPro" id="IPR050194">
    <property type="entry name" value="Glycosyltransferase_grp1"/>
</dbReference>
<dbReference type="STRING" id="574087.Acear_0311"/>
<name>D9QU67_ACEAZ</name>
<dbReference type="SUPFAM" id="SSF53756">
    <property type="entry name" value="UDP-Glycosyltransferase/glycogen phosphorylase"/>
    <property type="match status" value="1"/>
</dbReference>
<evidence type="ECO:0000313" key="3">
    <source>
        <dbReference type="EMBL" id="ADL11860.1"/>
    </source>
</evidence>
<accession>D9QU67</accession>
<dbReference type="KEGG" id="aar:Acear_0311"/>
<evidence type="ECO:0000259" key="2">
    <source>
        <dbReference type="Pfam" id="PF13439"/>
    </source>
</evidence>
<protein>
    <submittedName>
        <fullName evidence="3">Glycosyl transferase group 1</fullName>
    </submittedName>
</protein>
<dbReference type="InterPro" id="IPR001296">
    <property type="entry name" value="Glyco_trans_1"/>
</dbReference>
<keyword evidence="4" id="KW-1185">Reference proteome</keyword>
<reference evidence="3 4" key="1">
    <citation type="journal article" date="2010" name="Stand. Genomic Sci.">
        <title>Complete genome sequence of Acetohalobium arabaticum type strain (Z-7288).</title>
        <authorList>
            <person name="Sikorski J."/>
            <person name="Lapidus A."/>
            <person name="Chertkov O."/>
            <person name="Lucas S."/>
            <person name="Copeland A."/>
            <person name="Glavina Del Rio T."/>
            <person name="Nolan M."/>
            <person name="Tice H."/>
            <person name="Cheng J.F."/>
            <person name="Han C."/>
            <person name="Brambilla E."/>
            <person name="Pitluck S."/>
            <person name="Liolios K."/>
            <person name="Ivanova N."/>
            <person name="Mavromatis K."/>
            <person name="Mikhailova N."/>
            <person name="Pati A."/>
            <person name="Bruce D."/>
            <person name="Detter C."/>
            <person name="Tapia R."/>
            <person name="Goodwin L."/>
            <person name="Chen A."/>
            <person name="Palaniappan K."/>
            <person name="Land M."/>
            <person name="Hauser L."/>
            <person name="Chang Y.J."/>
            <person name="Jeffries C.D."/>
            <person name="Rohde M."/>
            <person name="Goker M."/>
            <person name="Spring S."/>
            <person name="Woyke T."/>
            <person name="Bristow J."/>
            <person name="Eisen J.A."/>
            <person name="Markowitz V."/>
            <person name="Hugenholtz P."/>
            <person name="Kyrpides N.C."/>
            <person name="Klenk H.P."/>
        </authorList>
    </citation>
    <scope>NUCLEOTIDE SEQUENCE [LARGE SCALE GENOMIC DNA]</scope>
    <source>
        <strain evidence="4">ATCC 49924 / DSM 5501 / Z-7288</strain>
    </source>
</reference>
<dbReference type="AlphaFoldDB" id="D9QU67"/>
<dbReference type="RefSeq" id="WP_013277306.1">
    <property type="nucleotide sequence ID" value="NC_014378.1"/>
</dbReference>
<evidence type="ECO:0000259" key="1">
    <source>
        <dbReference type="Pfam" id="PF00534"/>
    </source>
</evidence>
<dbReference type="Pfam" id="PF00534">
    <property type="entry name" value="Glycos_transf_1"/>
    <property type="match status" value="1"/>
</dbReference>